<evidence type="ECO:0000313" key="2">
    <source>
        <dbReference type="EMBL" id="KAK9153779.1"/>
    </source>
</evidence>
<proteinExistence type="predicted"/>
<organism evidence="2 3">
    <name type="scientific">Stephania japonica</name>
    <dbReference type="NCBI Taxonomy" id="461633"/>
    <lineage>
        <taxon>Eukaryota</taxon>
        <taxon>Viridiplantae</taxon>
        <taxon>Streptophyta</taxon>
        <taxon>Embryophyta</taxon>
        <taxon>Tracheophyta</taxon>
        <taxon>Spermatophyta</taxon>
        <taxon>Magnoliopsida</taxon>
        <taxon>Ranunculales</taxon>
        <taxon>Menispermaceae</taxon>
        <taxon>Menispermoideae</taxon>
        <taxon>Cissampelideae</taxon>
        <taxon>Stephania</taxon>
    </lineage>
</organism>
<comment type="caution">
    <text evidence="2">The sequence shown here is derived from an EMBL/GenBank/DDBJ whole genome shotgun (WGS) entry which is preliminary data.</text>
</comment>
<evidence type="ECO:0000256" key="1">
    <source>
        <dbReference type="SAM" id="MobiDB-lite"/>
    </source>
</evidence>
<keyword evidence="3" id="KW-1185">Reference proteome</keyword>
<dbReference type="AlphaFoldDB" id="A0AAP0KLW8"/>
<feature type="compositionally biased region" description="Acidic residues" evidence="1">
    <location>
        <begin position="56"/>
        <end position="71"/>
    </location>
</feature>
<gene>
    <name evidence="2" type="ORF">Sjap_001259</name>
</gene>
<sequence length="121" mass="13470">MRGRDHGPPVRVPVRGRVDRGGLVANEQAVVSHGEDESSLQAFVNDAHGDVRGENEKEEEEDDEITNENDAELAKRLNKQRRQAVAATCGRRRALSARNSYKDKGSKSSQNAKIQKQMACW</sequence>
<dbReference type="EMBL" id="JBBNAE010000001">
    <property type="protein sequence ID" value="KAK9153779.1"/>
    <property type="molecule type" value="Genomic_DNA"/>
</dbReference>
<protein>
    <submittedName>
        <fullName evidence="2">Uncharacterized protein</fullName>
    </submittedName>
</protein>
<feature type="region of interest" description="Disordered" evidence="1">
    <location>
        <begin position="1"/>
        <end position="121"/>
    </location>
</feature>
<name>A0AAP0KLW8_9MAGN</name>
<reference evidence="2 3" key="1">
    <citation type="submission" date="2024-01" db="EMBL/GenBank/DDBJ databases">
        <title>Genome assemblies of Stephania.</title>
        <authorList>
            <person name="Yang L."/>
        </authorList>
    </citation>
    <scope>NUCLEOTIDE SEQUENCE [LARGE SCALE GENOMIC DNA]</scope>
    <source>
        <strain evidence="2">QJT</strain>
        <tissue evidence="2">Leaf</tissue>
    </source>
</reference>
<accession>A0AAP0KLW8</accession>
<evidence type="ECO:0000313" key="3">
    <source>
        <dbReference type="Proteomes" id="UP001417504"/>
    </source>
</evidence>
<dbReference type="Proteomes" id="UP001417504">
    <property type="component" value="Unassembled WGS sequence"/>
</dbReference>